<keyword evidence="5" id="KW-1185">Reference proteome</keyword>
<gene>
    <name evidence="4" type="ORF">TREES_T100004686</name>
</gene>
<sequence>MRQMAGGPPRHRVRGLSTAPSTKKEQKEPDAQRAPQAEEEDPRVKCRDCGAFGHTARSRRCPMKCWAGALAPQPLGPSTKENLGPKKPLNAHDAAPFNKAEREKEQRQRQEEEKRKALLQKFPKMLPGRQQKGWKEVTESCDYVRVSHLPAPTSFSLLSQPDVLSFLRWPFSGGSENPCGLMGPGHALFQSRFTACQGIRFSHFGQPVPVVKLADNGPAGGSLEGPQAASQTLGLGHTFHPQAEAKRPAVNTQADPKPATQRLSQVSNLRSKAPGKRPAVSSMRGCHNLPKKPRLDSSQTPRKTTETPELEAVHILPPPSNPTGLTEAVSPRVTKDTLSPLPSSDLQPRHDRPRLNTDHASTVSHHPPPSHVPGQPLRVVFRRLDNGWWSSRLMTSPSPCPPERSTPPAQSSHVPEKSEGHCTRVPLSVLYEDLRLSSSSEESDWD</sequence>
<feature type="compositionally biased region" description="Polar residues" evidence="2">
    <location>
        <begin position="336"/>
        <end position="346"/>
    </location>
</feature>
<feature type="compositionally biased region" description="Basic and acidic residues" evidence="2">
    <location>
        <begin position="347"/>
        <end position="357"/>
    </location>
</feature>
<accession>L8Y8Y9</accession>
<dbReference type="Proteomes" id="UP000011518">
    <property type="component" value="Unassembled WGS sequence"/>
</dbReference>
<dbReference type="FunCoup" id="L8Y8Y9">
    <property type="interactions" value="36"/>
</dbReference>
<protein>
    <recommendedName>
        <fullName evidence="3">Zinc knuckle domain-containing protein</fullName>
    </recommendedName>
</protein>
<feature type="region of interest" description="Disordered" evidence="2">
    <location>
        <begin position="243"/>
        <end position="377"/>
    </location>
</feature>
<feature type="compositionally biased region" description="Basic and acidic residues" evidence="2">
    <location>
        <begin position="22"/>
        <end position="31"/>
    </location>
</feature>
<evidence type="ECO:0000256" key="1">
    <source>
        <dbReference type="ARBA" id="ARBA00007943"/>
    </source>
</evidence>
<evidence type="ECO:0000313" key="4">
    <source>
        <dbReference type="EMBL" id="ELV12717.1"/>
    </source>
</evidence>
<comment type="similarity">
    <text evidence="1">Belongs to the FAM90 family.</text>
</comment>
<feature type="region of interest" description="Disordered" evidence="2">
    <location>
        <begin position="1"/>
        <end position="48"/>
    </location>
</feature>
<reference evidence="5" key="1">
    <citation type="submission" date="2012-07" db="EMBL/GenBank/DDBJ databases">
        <title>Genome of the Chinese tree shrew, a rising model animal genetically related to primates.</title>
        <authorList>
            <person name="Zhang G."/>
            <person name="Fan Y."/>
            <person name="Yao Y."/>
            <person name="Huang Z."/>
        </authorList>
    </citation>
    <scope>NUCLEOTIDE SEQUENCE [LARGE SCALE GENOMIC DNA]</scope>
</reference>
<feature type="region of interest" description="Disordered" evidence="2">
    <location>
        <begin position="68"/>
        <end position="114"/>
    </location>
</feature>
<dbReference type="InterPro" id="IPR041670">
    <property type="entry name" value="Znf-CCHC_6"/>
</dbReference>
<dbReference type="InterPro" id="IPR039213">
    <property type="entry name" value="FAM90"/>
</dbReference>
<evidence type="ECO:0000259" key="3">
    <source>
        <dbReference type="Pfam" id="PF15288"/>
    </source>
</evidence>
<evidence type="ECO:0000256" key="2">
    <source>
        <dbReference type="SAM" id="MobiDB-lite"/>
    </source>
</evidence>
<dbReference type="Pfam" id="PF15288">
    <property type="entry name" value="zf-CCHC_6"/>
    <property type="match status" value="1"/>
</dbReference>
<feature type="domain" description="Zinc knuckle" evidence="3">
    <location>
        <begin position="43"/>
        <end position="82"/>
    </location>
</feature>
<feature type="region of interest" description="Disordered" evidence="2">
    <location>
        <begin position="395"/>
        <end position="424"/>
    </location>
</feature>
<evidence type="ECO:0000313" key="5">
    <source>
        <dbReference type="Proteomes" id="UP000011518"/>
    </source>
</evidence>
<dbReference type="InParanoid" id="L8Y8Y9"/>
<dbReference type="PANTHER" id="PTHR16035">
    <property type="entry name" value="PROTEIN FAM90A1"/>
    <property type="match status" value="1"/>
</dbReference>
<organism evidence="4 5">
    <name type="scientific">Tupaia chinensis</name>
    <name type="common">Chinese tree shrew</name>
    <name type="synonym">Tupaia belangeri chinensis</name>
    <dbReference type="NCBI Taxonomy" id="246437"/>
    <lineage>
        <taxon>Eukaryota</taxon>
        <taxon>Metazoa</taxon>
        <taxon>Chordata</taxon>
        <taxon>Craniata</taxon>
        <taxon>Vertebrata</taxon>
        <taxon>Euteleostomi</taxon>
        <taxon>Mammalia</taxon>
        <taxon>Eutheria</taxon>
        <taxon>Euarchontoglires</taxon>
        <taxon>Scandentia</taxon>
        <taxon>Tupaiidae</taxon>
        <taxon>Tupaia</taxon>
    </lineage>
</organism>
<feature type="compositionally biased region" description="Basic and acidic residues" evidence="2">
    <location>
        <begin position="99"/>
        <end position="114"/>
    </location>
</feature>
<name>L8Y8Y9_TUPCH</name>
<dbReference type="PANTHER" id="PTHR16035:SF14">
    <property type="entry name" value="FAMILY WITH SEQUENCE SIMILARITY 90 MEMBER A11, PSEUDOGENE-RELATED"/>
    <property type="match status" value="1"/>
</dbReference>
<dbReference type="EMBL" id="KB364387">
    <property type="protein sequence ID" value="ELV12717.1"/>
    <property type="molecule type" value="Genomic_DNA"/>
</dbReference>
<reference evidence="5" key="2">
    <citation type="journal article" date="2013" name="Nat. Commun.">
        <title>Genome of the Chinese tree shrew.</title>
        <authorList>
            <person name="Fan Y."/>
            <person name="Huang Z.Y."/>
            <person name="Cao C.C."/>
            <person name="Chen C.S."/>
            <person name="Chen Y.X."/>
            <person name="Fan D.D."/>
            <person name="He J."/>
            <person name="Hou H.L."/>
            <person name="Hu L."/>
            <person name="Hu X.T."/>
            <person name="Jiang X.T."/>
            <person name="Lai R."/>
            <person name="Lang Y.S."/>
            <person name="Liang B."/>
            <person name="Liao S.G."/>
            <person name="Mu D."/>
            <person name="Ma Y.Y."/>
            <person name="Niu Y.Y."/>
            <person name="Sun X.Q."/>
            <person name="Xia J.Q."/>
            <person name="Xiao J."/>
            <person name="Xiong Z.Q."/>
            <person name="Xu L."/>
            <person name="Yang L."/>
            <person name="Zhang Y."/>
            <person name="Zhao W."/>
            <person name="Zhao X.D."/>
            <person name="Zheng Y.T."/>
            <person name="Zhou J.M."/>
            <person name="Zhu Y.B."/>
            <person name="Zhang G.J."/>
            <person name="Wang J."/>
            <person name="Yao Y.G."/>
        </authorList>
    </citation>
    <scope>NUCLEOTIDE SEQUENCE [LARGE SCALE GENOMIC DNA]</scope>
</reference>
<feature type="compositionally biased region" description="Polar residues" evidence="2">
    <location>
        <begin position="261"/>
        <end position="270"/>
    </location>
</feature>
<dbReference type="AlphaFoldDB" id="L8Y8Y9"/>
<proteinExistence type="inferred from homology"/>